<proteinExistence type="predicted"/>
<evidence type="ECO:0000313" key="2">
    <source>
        <dbReference type="Proteomes" id="UP000220836"/>
    </source>
</evidence>
<accession>A0A238K6G6</accession>
<name>A0A238K6G6_9RHOB</name>
<organism evidence="1 2">
    <name type="scientific">Pelagimonas varians</name>
    <dbReference type="NCBI Taxonomy" id="696760"/>
    <lineage>
        <taxon>Bacteria</taxon>
        <taxon>Pseudomonadati</taxon>
        <taxon>Pseudomonadota</taxon>
        <taxon>Alphaproteobacteria</taxon>
        <taxon>Rhodobacterales</taxon>
        <taxon>Roseobacteraceae</taxon>
        <taxon>Pelagimonas</taxon>
    </lineage>
</organism>
<sequence>MAHAMPDGLSEVDDQATSLGTFELIATAALSET</sequence>
<dbReference type="EMBL" id="FXYH01000004">
    <property type="protein sequence ID" value="SMX38500.1"/>
    <property type="molecule type" value="Genomic_DNA"/>
</dbReference>
<keyword evidence="2" id="KW-1185">Reference proteome</keyword>
<dbReference type="Proteomes" id="UP000220836">
    <property type="component" value="Unassembled WGS sequence"/>
</dbReference>
<reference evidence="1 2" key="1">
    <citation type="submission" date="2017-05" db="EMBL/GenBank/DDBJ databases">
        <authorList>
            <person name="Song R."/>
            <person name="Chenine A.L."/>
            <person name="Ruprecht R.M."/>
        </authorList>
    </citation>
    <scope>NUCLEOTIDE SEQUENCE [LARGE SCALE GENOMIC DNA]</scope>
    <source>
        <strain evidence="1 2">CECT 8663</strain>
    </source>
</reference>
<protein>
    <submittedName>
        <fullName evidence="1">Uncharacterized protein</fullName>
    </submittedName>
</protein>
<gene>
    <name evidence="1" type="ORF">PEV8663_01364</name>
</gene>
<dbReference type="AlphaFoldDB" id="A0A238K6G6"/>
<evidence type="ECO:0000313" key="1">
    <source>
        <dbReference type="EMBL" id="SMX38500.1"/>
    </source>
</evidence>